<sequence length="204" mass="23967">MSNSKYEQDSNLEALADIATDHEKMLAVARIYDPDPEERYLHTSGHLDKRGDIQWNEETAKQVHLDGTAYGLQLWLQRQNYPLPHWDAPAITALGQQMFDLFYREHLQTAVHWTAQAWAGFIQWTFPRQSEQQHRELIQALTALFNLLADSQVLSVTRRDQLIDVLETTQPAEDPFAAEISMEHRNEHVSNKRRLKRLKRRRKR</sequence>
<evidence type="ECO:0000313" key="1">
    <source>
        <dbReference type="EMBL" id="MFB9769263.1"/>
    </source>
</evidence>
<keyword evidence="2" id="KW-1185">Reference proteome</keyword>
<gene>
    <name evidence="1" type="ORF">ACFFLI_05135</name>
</gene>
<name>A0ABV5WTF3_9LACO</name>
<organism evidence="1 2">
    <name type="scientific">Lactiplantibacillus modestisalitolerans</name>
    <dbReference type="NCBI Taxonomy" id="1457219"/>
    <lineage>
        <taxon>Bacteria</taxon>
        <taxon>Bacillati</taxon>
        <taxon>Bacillota</taxon>
        <taxon>Bacilli</taxon>
        <taxon>Lactobacillales</taxon>
        <taxon>Lactobacillaceae</taxon>
        <taxon>Lactiplantibacillus</taxon>
    </lineage>
</organism>
<accession>A0ABV5WTF3</accession>
<comment type="caution">
    <text evidence="1">The sequence shown here is derived from an EMBL/GenBank/DDBJ whole genome shotgun (WGS) entry which is preliminary data.</text>
</comment>
<reference evidence="1 2" key="1">
    <citation type="submission" date="2024-09" db="EMBL/GenBank/DDBJ databases">
        <authorList>
            <person name="Sun Q."/>
            <person name="Mori K."/>
        </authorList>
    </citation>
    <scope>NUCLEOTIDE SEQUENCE [LARGE SCALE GENOMIC DNA]</scope>
    <source>
        <strain evidence="1 2">TBRC 4576</strain>
    </source>
</reference>
<dbReference type="RefSeq" id="WP_137642594.1">
    <property type="nucleotide sequence ID" value="NZ_BJEA01000009.1"/>
</dbReference>
<dbReference type="EMBL" id="JBHLZY010000010">
    <property type="protein sequence ID" value="MFB9769263.1"/>
    <property type="molecule type" value="Genomic_DNA"/>
</dbReference>
<protein>
    <submittedName>
        <fullName evidence="1">Uncharacterized protein</fullName>
    </submittedName>
</protein>
<dbReference type="Proteomes" id="UP001589691">
    <property type="component" value="Unassembled WGS sequence"/>
</dbReference>
<proteinExistence type="predicted"/>
<evidence type="ECO:0000313" key="2">
    <source>
        <dbReference type="Proteomes" id="UP001589691"/>
    </source>
</evidence>